<proteinExistence type="predicted"/>
<name>A0AA86S118_9FABA</name>
<dbReference type="Gramene" id="rna-AYBTSS11_LOCUS7078">
    <property type="protein sequence ID" value="CAJ1935740.1"/>
    <property type="gene ID" value="gene-AYBTSS11_LOCUS7078"/>
</dbReference>
<dbReference type="EMBL" id="OY731400">
    <property type="protein sequence ID" value="CAJ1935740.1"/>
    <property type="molecule type" value="Genomic_DNA"/>
</dbReference>
<sequence length="98" mass="11306">MAEQKQVEDSGFQSKEGQALTTPLFYDHHIILACAPQKKREETRICAFETSPQVMGYFGFRIMSTCGPSLHRQSVSKFGQYEMEEELHGRPSFRRKMS</sequence>
<organism evidence="1 2">
    <name type="scientific">Sphenostylis stenocarpa</name>
    <dbReference type="NCBI Taxonomy" id="92480"/>
    <lineage>
        <taxon>Eukaryota</taxon>
        <taxon>Viridiplantae</taxon>
        <taxon>Streptophyta</taxon>
        <taxon>Embryophyta</taxon>
        <taxon>Tracheophyta</taxon>
        <taxon>Spermatophyta</taxon>
        <taxon>Magnoliopsida</taxon>
        <taxon>eudicotyledons</taxon>
        <taxon>Gunneridae</taxon>
        <taxon>Pentapetalae</taxon>
        <taxon>rosids</taxon>
        <taxon>fabids</taxon>
        <taxon>Fabales</taxon>
        <taxon>Fabaceae</taxon>
        <taxon>Papilionoideae</taxon>
        <taxon>50 kb inversion clade</taxon>
        <taxon>NPAAA clade</taxon>
        <taxon>indigoferoid/millettioid clade</taxon>
        <taxon>Phaseoleae</taxon>
        <taxon>Sphenostylis</taxon>
    </lineage>
</organism>
<keyword evidence="2" id="KW-1185">Reference proteome</keyword>
<accession>A0AA86S118</accession>
<evidence type="ECO:0000313" key="1">
    <source>
        <dbReference type="EMBL" id="CAJ1935740.1"/>
    </source>
</evidence>
<gene>
    <name evidence="1" type="ORF">AYBTSS11_LOCUS7078</name>
</gene>
<dbReference type="AlphaFoldDB" id="A0AA86S118"/>
<dbReference type="Proteomes" id="UP001189624">
    <property type="component" value="Chromosome 3"/>
</dbReference>
<evidence type="ECO:0000313" key="2">
    <source>
        <dbReference type="Proteomes" id="UP001189624"/>
    </source>
</evidence>
<reference evidence="1" key="1">
    <citation type="submission" date="2023-10" db="EMBL/GenBank/DDBJ databases">
        <authorList>
            <person name="Domelevo Entfellner J.-B."/>
        </authorList>
    </citation>
    <scope>NUCLEOTIDE SEQUENCE</scope>
</reference>
<protein>
    <submittedName>
        <fullName evidence="1">Uncharacterized protein</fullName>
    </submittedName>
</protein>